<dbReference type="InterPro" id="IPR002885">
    <property type="entry name" value="PPR_rpt"/>
</dbReference>
<evidence type="ECO:0000256" key="2">
    <source>
        <dbReference type="ARBA" id="ARBA00022737"/>
    </source>
</evidence>
<evidence type="ECO:0000256" key="4">
    <source>
        <dbReference type="PROSITE-ProRule" id="PRU00708"/>
    </source>
</evidence>
<dbReference type="PROSITE" id="PS51375">
    <property type="entry name" value="PPR"/>
    <property type="match status" value="7"/>
</dbReference>
<organism evidence="5 6">
    <name type="scientific">Rhynchospora tenuis</name>
    <dbReference type="NCBI Taxonomy" id="198213"/>
    <lineage>
        <taxon>Eukaryota</taxon>
        <taxon>Viridiplantae</taxon>
        <taxon>Streptophyta</taxon>
        <taxon>Embryophyta</taxon>
        <taxon>Tracheophyta</taxon>
        <taxon>Spermatophyta</taxon>
        <taxon>Magnoliopsida</taxon>
        <taxon>Liliopsida</taxon>
        <taxon>Poales</taxon>
        <taxon>Cyperaceae</taxon>
        <taxon>Cyperoideae</taxon>
        <taxon>Rhynchosporeae</taxon>
        <taxon>Rhynchospora</taxon>
    </lineage>
</organism>
<comment type="similarity">
    <text evidence="1">Belongs to the PPR family. P subfamily.</text>
</comment>
<feature type="repeat" description="PPR" evidence="4">
    <location>
        <begin position="187"/>
        <end position="221"/>
    </location>
</feature>
<dbReference type="AlphaFoldDB" id="A0AAD6ENW7"/>
<reference evidence="5 6" key="1">
    <citation type="journal article" date="2022" name="Cell">
        <title>Repeat-based holocentromeres influence genome architecture and karyotype evolution.</title>
        <authorList>
            <person name="Hofstatter P.G."/>
            <person name="Thangavel G."/>
            <person name="Lux T."/>
            <person name="Neumann P."/>
            <person name="Vondrak T."/>
            <person name="Novak P."/>
            <person name="Zhang M."/>
            <person name="Costa L."/>
            <person name="Castellani M."/>
            <person name="Scott A."/>
            <person name="Toegelov H."/>
            <person name="Fuchs J."/>
            <person name="Mata-Sucre Y."/>
            <person name="Dias Y."/>
            <person name="Vanzela A.L.L."/>
            <person name="Huettel B."/>
            <person name="Almeida C.C.S."/>
            <person name="Simkova H."/>
            <person name="Souza G."/>
            <person name="Pedrosa-Harand A."/>
            <person name="Macas J."/>
            <person name="Mayer K.F.X."/>
            <person name="Houben A."/>
            <person name="Marques A."/>
        </authorList>
    </citation>
    <scope>NUCLEOTIDE SEQUENCE [LARGE SCALE GENOMIC DNA]</scope>
    <source>
        <strain evidence="5">RhyTen1mFocal</strain>
    </source>
</reference>
<feature type="repeat" description="PPR" evidence="4">
    <location>
        <begin position="79"/>
        <end position="116"/>
    </location>
</feature>
<dbReference type="Proteomes" id="UP001210211">
    <property type="component" value="Unassembled WGS sequence"/>
</dbReference>
<dbReference type="PANTHER" id="PTHR46128:SF211">
    <property type="entry name" value="PENTACOTRIPEPTIDE-REPEAT REGION OF PRORP DOMAIN-CONTAINING PROTEIN"/>
    <property type="match status" value="1"/>
</dbReference>
<evidence type="ECO:0008006" key="7">
    <source>
        <dbReference type="Google" id="ProtNLM"/>
    </source>
</evidence>
<name>A0AAD6ENW7_9POAL</name>
<sequence>MDQSGIKLDWITFETFLSKMFACKRYDLIYEILQAMVSKGLQVRPKDFNIVICGLCKESKLAEADQLVQIMSKQGVQLDHYSYGCLIKALCVTGNLENLEKAWDVHREMTAQGIETTPHIATQFLQGLDKLGLNNYILWFFVKFEELGVVPDRVLYNYAINAYCRLGRLKEAIELIKEMRNNGLDPDRKHYTCLIKGFHDMEDTVNAQVVFAEMLNSGLKPDTVSYNVLLNALFSNGLIDKASALLGQMMVLKTCRSETTRERRKSEIKAEVLKLTSCMRKDGVKLDLVGYTTLIDGECKLGNMNAAQKLFEAMVEIDGLKPNVQVYTVLIGGYCNQGRIEKAWELFQKMVDSDIKPDSIVRLVMKKGVARANKMRNKESMDSF</sequence>
<accession>A0AAD6ENW7</accession>
<comment type="caution">
    <text evidence="5">The sequence shown here is derived from an EMBL/GenBank/DDBJ whole genome shotgun (WGS) entry which is preliminary data.</text>
</comment>
<feature type="repeat" description="PPR" evidence="4">
    <location>
        <begin position="44"/>
        <end position="78"/>
    </location>
</feature>
<proteinExistence type="inferred from homology"/>
<keyword evidence="3" id="KW-0809">Transit peptide</keyword>
<dbReference type="PANTHER" id="PTHR46128">
    <property type="entry name" value="MITOCHONDRIAL GROUP I INTRON SPLICING FACTOR CCM1"/>
    <property type="match status" value="1"/>
</dbReference>
<feature type="repeat" description="PPR" evidence="4">
    <location>
        <begin position="222"/>
        <end position="257"/>
    </location>
</feature>
<evidence type="ECO:0000256" key="1">
    <source>
        <dbReference type="ARBA" id="ARBA00007626"/>
    </source>
</evidence>
<keyword evidence="6" id="KW-1185">Reference proteome</keyword>
<dbReference type="Pfam" id="PF13812">
    <property type="entry name" value="PPR_3"/>
    <property type="match status" value="1"/>
</dbReference>
<dbReference type="Pfam" id="PF13041">
    <property type="entry name" value="PPR_2"/>
    <property type="match status" value="3"/>
</dbReference>
<feature type="repeat" description="PPR" evidence="4">
    <location>
        <begin position="287"/>
        <end position="322"/>
    </location>
</feature>
<keyword evidence="2" id="KW-0677">Repeat</keyword>
<gene>
    <name evidence="5" type="ORF">LUZ61_020533</name>
</gene>
<dbReference type="Gene3D" id="1.25.40.10">
    <property type="entry name" value="Tetratricopeptide repeat domain"/>
    <property type="match status" value="4"/>
</dbReference>
<protein>
    <recommendedName>
        <fullName evidence="7">Pentatricopeptide repeat-containing protein</fullName>
    </recommendedName>
</protein>
<dbReference type="EMBL" id="JAMRDG010000002">
    <property type="protein sequence ID" value="KAJ3691369.1"/>
    <property type="molecule type" value="Genomic_DNA"/>
</dbReference>
<evidence type="ECO:0000313" key="6">
    <source>
        <dbReference type="Proteomes" id="UP001210211"/>
    </source>
</evidence>
<evidence type="ECO:0000313" key="5">
    <source>
        <dbReference type="EMBL" id="KAJ3691369.1"/>
    </source>
</evidence>
<dbReference type="Pfam" id="PF12854">
    <property type="entry name" value="PPR_1"/>
    <property type="match status" value="1"/>
</dbReference>
<dbReference type="InterPro" id="IPR011990">
    <property type="entry name" value="TPR-like_helical_dom_sf"/>
</dbReference>
<evidence type="ECO:0000256" key="3">
    <source>
        <dbReference type="ARBA" id="ARBA00022946"/>
    </source>
</evidence>
<dbReference type="NCBIfam" id="TIGR00756">
    <property type="entry name" value="PPR"/>
    <property type="match status" value="4"/>
</dbReference>
<dbReference type="InterPro" id="IPR050872">
    <property type="entry name" value="PPR_P_subfamily"/>
</dbReference>
<feature type="repeat" description="PPR" evidence="4">
    <location>
        <begin position="323"/>
        <end position="357"/>
    </location>
</feature>
<feature type="repeat" description="PPR" evidence="4">
    <location>
        <begin position="152"/>
        <end position="186"/>
    </location>
</feature>